<reference evidence="3" key="1">
    <citation type="submission" date="2016-10" db="EMBL/GenBank/DDBJ databases">
        <authorList>
            <person name="Varghese N."/>
            <person name="Submissions S."/>
        </authorList>
    </citation>
    <scope>NUCLEOTIDE SEQUENCE [LARGE SCALE GENOMIC DNA]</scope>
    <source>
        <strain evidence="3">DSM 17465</strain>
    </source>
</reference>
<protein>
    <submittedName>
        <fullName evidence="2">Uncharacterized protein</fullName>
    </submittedName>
</protein>
<evidence type="ECO:0000313" key="2">
    <source>
        <dbReference type="EMBL" id="SFT43633.1"/>
    </source>
</evidence>
<dbReference type="EMBL" id="FPBD01000001">
    <property type="protein sequence ID" value="SFT43633.1"/>
    <property type="molecule type" value="Genomic_DNA"/>
</dbReference>
<keyword evidence="1" id="KW-1133">Transmembrane helix</keyword>
<name>A0A1I6XZV5_9HYPH</name>
<feature type="transmembrane region" description="Helical" evidence="1">
    <location>
        <begin position="54"/>
        <end position="81"/>
    </location>
</feature>
<keyword evidence="1" id="KW-0812">Transmembrane</keyword>
<accession>A0A1I6XZV5</accession>
<organism evidence="2 3">
    <name type="scientific">Pseudovibrio denitrificans</name>
    <dbReference type="NCBI Taxonomy" id="258256"/>
    <lineage>
        <taxon>Bacteria</taxon>
        <taxon>Pseudomonadati</taxon>
        <taxon>Pseudomonadota</taxon>
        <taxon>Alphaproteobacteria</taxon>
        <taxon>Hyphomicrobiales</taxon>
        <taxon>Stappiaceae</taxon>
        <taxon>Pseudovibrio</taxon>
    </lineage>
</organism>
<evidence type="ECO:0000256" key="1">
    <source>
        <dbReference type="SAM" id="Phobius"/>
    </source>
</evidence>
<evidence type="ECO:0000313" key="3">
    <source>
        <dbReference type="Proteomes" id="UP000183371"/>
    </source>
</evidence>
<feature type="transmembrane region" description="Helical" evidence="1">
    <location>
        <begin position="20"/>
        <end position="48"/>
    </location>
</feature>
<dbReference type="AlphaFoldDB" id="A0A1I6XZV5"/>
<gene>
    <name evidence="2" type="ORF">SAMN05444141_101542</name>
</gene>
<keyword evidence="1" id="KW-0472">Membrane</keyword>
<proteinExistence type="predicted"/>
<keyword evidence="3" id="KW-1185">Reference proteome</keyword>
<feature type="transmembrane region" description="Helical" evidence="1">
    <location>
        <begin position="88"/>
        <end position="108"/>
    </location>
</feature>
<sequence length="120" mass="13753">MQKDNEMTAYLEKLRVFLRWPITTIVLCVCIGFYCVAFAQGAAVWFGWYSNLAWIVPIFLFLALPRFGSLAVLTVGTYGAYSVWDWNVLLILFAFSPGAIFVIDSGYFNLRNLVTREFEN</sequence>
<dbReference type="Proteomes" id="UP000183371">
    <property type="component" value="Unassembled WGS sequence"/>
</dbReference>